<evidence type="ECO:0008006" key="3">
    <source>
        <dbReference type="Google" id="ProtNLM"/>
    </source>
</evidence>
<dbReference type="Proteomes" id="UP001549773">
    <property type="component" value="Unassembled WGS sequence"/>
</dbReference>
<gene>
    <name evidence="1" type="ORF">ABXZ32_12980</name>
</gene>
<dbReference type="Gene3D" id="1.25.10.10">
    <property type="entry name" value="Leucine-rich Repeat Variant"/>
    <property type="match status" value="1"/>
</dbReference>
<dbReference type="RefSeq" id="WP_354619109.1">
    <property type="nucleotide sequence ID" value="NZ_JBEWYP010000008.1"/>
</dbReference>
<organism evidence="1 2">
    <name type="scientific">Sediminicola luteus</name>
    <dbReference type="NCBI Taxonomy" id="319238"/>
    <lineage>
        <taxon>Bacteria</taxon>
        <taxon>Pseudomonadati</taxon>
        <taxon>Bacteroidota</taxon>
        <taxon>Flavobacteriia</taxon>
        <taxon>Flavobacteriales</taxon>
        <taxon>Flavobacteriaceae</taxon>
        <taxon>Sediminicola</taxon>
    </lineage>
</organism>
<dbReference type="InterPro" id="IPR016024">
    <property type="entry name" value="ARM-type_fold"/>
</dbReference>
<reference evidence="1 2" key="1">
    <citation type="submission" date="2024-07" db="EMBL/GenBank/DDBJ databases">
        <title>The genome sequence of type strain Sediminicola luteus GDMCC 1.2596T.</title>
        <authorList>
            <person name="Liu Y."/>
        </authorList>
    </citation>
    <scope>NUCLEOTIDE SEQUENCE [LARGE SCALE GENOMIC DNA]</scope>
    <source>
        <strain evidence="1 2">GDMCC 1.2596</strain>
    </source>
</reference>
<name>A0ABV2TYF7_9FLAO</name>
<keyword evidence="2" id="KW-1185">Reference proteome</keyword>
<dbReference type="EMBL" id="JBEWYP010000008">
    <property type="protein sequence ID" value="MET7030316.1"/>
    <property type="molecule type" value="Genomic_DNA"/>
</dbReference>
<comment type="caution">
    <text evidence="1">The sequence shown here is derived from an EMBL/GenBank/DDBJ whole genome shotgun (WGS) entry which is preliminary data.</text>
</comment>
<dbReference type="InterPro" id="IPR011989">
    <property type="entry name" value="ARM-like"/>
</dbReference>
<protein>
    <recommendedName>
        <fullName evidence="3">HEAT repeat domain-containing protein</fullName>
    </recommendedName>
</protein>
<proteinExistence type="predicted"/>
<dbReference type="SUPFAM" id="SSF48371">
    <property type="entry name" value="ARM repeat"/>
    <property type="match status" value="1"/>
</dbReference>
<sequence length="168" mass="20006">METKLEYVLTHSHKAEMISYMNSHPEFYDEAIDLAVSDKQPYSWRAAWLLWSCIEKNEPRIQDHIQRILDNIKNKSDGHQRELIKILLEMHLDEEQEGYLYDLCVSLWKQTEKKPSVRFTAFKCIQKIARKYPDLTNELVLLTQEKFMDSLSPAVRRSILKMIKKHPN</sequence>
<evidence type="ECO:0000313" key="1">
    <source>
        <dbReference type="EMBL" id="MET7030316.1"/>
    </source>
</evidence>
<evidence type="ECO:0000313" key="2">
    <source>
        <dbReference type="Proteomes" id="UP001549773"/>
    </source>
</evidence>
<accession>A0ABV2TYF7</accession>